<evidence type="ECO:0000256" key="3">
    <source>
        <dbReference type="PROSITE-ProRule" id="PRU10141"/>
    </source>
</evidence>
<dbReference type="Gene3D" id="1.10.510.10">
    <property type="entry name" value="Transferase(Phosphotransferase) domain 1"/>
    <property type="match status" value="1"/>
</dbReference>
<proteinExistence type="predicted"/>
<dbReference type="CDD" id="cd14014">
    <property type="entry name" value="STKc_PknB_like"/>
    <property type="match status" value="1"/>
</dbReference>
<evidence type="ECO:0000313" key="6">
    <source>
        <dbReference type="Proteomes" id="UP000185736"/>
    </source>
</evidence>
<keyword evidence="5" id="KW-0808">Transferase</keyword>
<evidence type="ECO:0000259" key="4">
    <source>
        <dbReference type="PROSITE" id="PS50011"/>
    </source>
</evidence>
<comment type="caution">
    <text evidence="5">The sequence shown here is derived from an EMBL/GenBank/DDBJ whole genome shotgun (WGS) entry which is preliminary data.</text>
</comment>
<reference evidence="5 6" key="1">
    <citation type="submission" date="2016-12" db="EMBL/GenBank/DDBJ databases">
        <title>Genomic comparison of strains in the 'Actinomyces naeslundii' group.</title>
        <authorList>
            <person name="Mughal S.R."/>
            <person name="Do T."/>
            <person name="Gilbert S.C."/>
            <person name="Witherden E.A."/>
            <person name="Didelot X."/>
            <person name="Beighton D."/>
        </authorList>
    </citation>
    <scope>NUCLEOTIDE SEQUENCE [LARGE SCALE GENOMIC DNA]</scope>
    <source>
        <strain evidence="5 6">S64C</strain>
    </source>
</reference>
<keyword evidence="5" id="KW-0418">Kinase</keyword>
<dbReference type="AlphaFoldDB" id="A0A1Q8I444"/>
<dbReference type="GO" id="GO:0004674">
    <property type="term" value="F:protein serine/threonine kinase activity"/>
    <property type="evidence" value="ECO:0007669"/>
    <property type="project" value="TreeGrafter"/>
</dbReference>
<dbReference type="InterPro" id="IPR008271">
    <property type="entry name" value="Ser/Thr_kinase_AS"/>
</dbReference>
<dbReference type="SUPFAM" id="SSF56112">
    <property type="entry name" value="Protein kinase-like (PK-like)"/>
    <property type="match status" value="1"/>
</dbReference>
<dbReference type="PROSITE" id="PS50011">
    <property type="entry name" value="PROTEIN_KINASE_DOM"/>
    <property type="match status" value="1"/>
</dbReference>
<dbReference type="InterPro" id="IPR011009">
    <property type="entry name" value="Kinase-like_dom_sf"/>
</dbReference>
<protein>
    <submittedName>
        <fullName evidence="5">Kinase</fullName>
    </submittedName>
</protein>
<dbReference type="RefSeq" id="WP_075248270.1">
    <property type="nucleotide sequence ID" value="NZ_MSGO01000005.1"/>
</dbReference>
<dbReference type="GO" id="GO:0005524">
    <property type="term" value="F:ATP binding"/>
    <property type="evidence" value="ECO:0007669"/>
    <property type="project" value="UniProtKB-UniRule"/>
</dbReference>
<organism evidence="5 6">
    <name type="scientific">Actinomyces oris</name>
    <dbReference type="NCBI Taxonomy" id="544580"/>
    <lineage>
        <taxon>Bacteria</taxon>
        <taxon>Bacillati</taxon>
        <taxon>Actinomycetota</taxon>
        <taxon>Actinomycetes</taxon>
        <taxon>Actinomycetales</taxon>
        <taxon>Actinomycetaceae</taxon>
        <taxon>Actinomyces</taxon>
    </lineage>
</organism>
<dbReference type="InterPro" id="IPR017441">
    <property type="entry name" value="Protein_kinase_ATP_BS"/>
</dbReference>
<dbReference type="EMBL" id="MSGO01000005">
    <property type="protein sequence ID" value="OLL15878.1"/>
    <property type="molecule type" value="Genomic_DNA"/>
</dbReference>
<dbReference type="PROSITE" id="PS00108">
    <property type="entry name" value="PROTEIN_KINASE_ST"/>
    <property type="match status" value="1"/>
</dbReference>
<name>A0A1Q8I444_9ACTO</name>
<dbReference type="Pfam" id="PF00069">
    <property type="entry name" value="Pkinase"/>
    <property type="match status" value="1"/>
</dbReference>
<dbReference type="InterPro" id="IPR000719">
    <property type="entry name" value="Prot_kinase_dom"/>
</dbReference>
<sequence length="494" mass="55882">MVTVKLEQHTWQVGDELGAGGYGSVREARRDGVERAVAKFVPIEPGAQRELLIGASTNLPHVVPVLDSGEHDNMYVLIMPRAEYSLRQYITDNDLCLEEKIAILSDVAHGLNEIGQKGLVHRDLKPENVLYTDGVWKLCDFGIARYRDASTSAATRKHSFTKLYAAPEQWQSERATPSTDIYAFGVMAYELLEGHLPFEGDTAAELREMHLNTAPPDLSIEVPQLQLMVGHCLYKAAGARPTVDWVLQQLAHAADAPASPGIQQLQQVSQQFSALRSQALAEDEQRRMLRERRKRLFQDACRSFEHLRSTVQDTIVDNAPFAKTEERREQTNLGDQITISIVTLVAARLEFVSPRIIQPERWNGPFEVIACASIELDQTSTHNDYPGRSHSLWYCDALHEGRFDWFELAFMDSPLFGGRQRMEPYAAQPEQISIAFERVIGTAQLAWPLERLDRADPQEFVDRWIGWFAEASNSKLFKPSTMPEKPVERNWRGA</sequence>
<evidence type="ECO:0000256" key="2">
    <source>
        <dbReference type="ARBA" id="ARBA00022840"/>
    </source>
</evidence>
<evidence type="ECO:0000313" key="5">
    <source>
        <dbReference type="EMBL" id="OLL15878.1"/>
    </source>
</evidence>
<keyword evidence="2 3" id="KW-0067">ATP-binding</keyword>
<dbReference type="PANTHER" id="PTHR24359">
    <property type="entry name" value="SERINE/THREONINE-PROTEIN KINASE SBK1"/>
    <property type="match status" value="1"/>
</dbReference>
<feature type="domain" description="Protein kinase" evidence="4">
    <location>
        <begin position="11"/>
        <end position="255"/>
    </location>
</feature>
<feature type="binding site" evidence="3">
    <location>
        <position position="39"/>
    </location>
    <ligand>
        <name>ATP</name>
        <dbReference type="ChEBI" id="CHEBI:30616"/>
    </ligand>
</feature>
<gene>
    <name evidence="5" type="ORF">BKH32_01335</name>
</gene>
<dbReference type="Proteomes" id="UP000185736">
    <property type="component" value="Unassembled WGS sequence"/>
</dbReference>
<dbReference type="PANTHER" id="PTHR24359:SF1">
    <property type="entry name" value="INHIBITOR OF NUCLEAR FACTOR KAPPA-B KINASE EPSILON SUBUNIT HOMOLOG 1-RELATED"/>
    <property type="match status" value="1"/>
</dbReference>
<accession>A0A1Q8I444</accession>
<keyword evidence="1 3" id="KW-0547">Nucleotide-binding</keyword>
<dbReference type="PROSITE" id="PS00107">
    <property type="entry name" value="PROTEIN_KINASE_ATP"/>
    <property type="match status" value="1"/>
</dbReference>
<evidence type="ECO:0000256" key="1">
    <source>
        <dbReference type="ARBA" id="ARBA00022741"/>
    </source>
</evidence>
<dbReference type="SMART" id="SM00220">
    <property type="entry name" value="S_TKc"/>
    <property type="match status" value="1"/>
</dbReference>